<dbReference type="InterPro" id="IPR036388">
    <property type="entry name" value="WH-like_DNA-bd_sf"/>
</dbReference>
<dbReference type="PROSITE" id="PS50995">
    <property type="entry name" value="HTH_MARR_2"/>
    <property type="match status" value="1"/>
</dbReference>
<dbReference type="PANTHER" id="PTHR35790">
    <property type="entry name" value="HTH-TYPE TRANSCRIPTIONAL REGULATOR PCHR"/>
    <property type="match status" value="1"/>
</dbReference>
<proteinExistence type="predicted"/>
<keyword evidence="2" id="KW-0238">DNA-binding</keyword>
<dbReference type="GO" id="GO:0003700">
    <property type="term" value="F:DNA-binding transcription factor activity"/>
    <property type="evidence" value="ECO:0007669"/>
    <property type="project" value="InterPro"/>
</dbReference>
<dbReference type="SMART" id="SM00347">
    <property type="entry name" value="HTH_MARR"/>
    <property type="match status" value="1"/>
</dbReference>
<dbReference type="PANTHER" id="PTHR35790:SF4">
    <property type="entry name" value="HTH-TYPE TRANSCRIPTIONAL REGULATOR PCHR"/>
    <property type="match status" value="1"/>
</dbReference>
<dbReference type="InterPro" id="IPR023187">
    <property type="entry name" value="Tscrpt_reg_MarR-type_CS"/>
</dbReference>
<evidence type="ECO:0000313" key="6">
    <source>
        <dbReference type="Proteomes" id="UP000606499"/>
    </source>
</evidence>
<keyword evidence="6" id="KW-1185">Reference proteome</keyword>
<gene>
    <name evidence="5" type="ORF">H8S45_14135</name>
</gene>
<name>A0A923LWB5_9FIRM</name>
<dbReference type="PROSITE" id="PS01117">
    <property type="entry name" value="HTH_MARR_1"/>
    <property type="match status" value="1"/>
</dbReference>
<evidence type="ECO:0000256" key="1">
    <source>
        <dbReference type="ARBA" id="ARBA00023015"/>
    </source>
</evidence>
<accession>A0A923LWB5</accession>
<evidence type="ECO:0000256" key="3">
    <source>
        <dbReference type="ARBA" id="ARBA00023163"/>
    </source>
</evidence>
<dbReference type="Gene3D" id="1.10.10.10">
    <property type="entry name" value="Winged helix-like DNA-binding domain superfamily/Winged helix DNA-binding domain"/>
    <property type="match status" value="1"/>
</dbReference>
<dbReference type="InterPro" id="IPR036390">
    <property type="entry name" value="WH_DNA-bd_sf"/>
</dbReference>
<dbReference type="Proteomes" id="UP000606499">
    <property type="component" value="Unassembled WGS sequence"/>
</dbReference>
<dbReference type="SUPFAM" id="SSF46785">
    <property type="entry name" value="Winged helix' DNA-binding domain"/>
    <property type="match status" value="1"/>
</dbReference>
<dbReference type="InterPro" id="IPR000835">
    <property type="entry name" value="HTH_MarR-typ"/>
</dbReference>
<dbReference type="CDD" id="cd00090">
    <property type="entry name" value="HTH_ARSR"/>
    <property type="match status" value="1"/>
</dbReference>
<dbReference type="RefSeq" id="WP_054328213.1">
    <property type="nucleotide sequence ID" value="NZ_JACOPL010000020.1"/>
</dbReference>
<dbReference type="AlphaFoldDB" id="A0A923LWB5"/>
<organism evidence="5 6">
    <name type="scientific">Agathobaculum faecis</name>
    <dbReference type="NCBI Taxonomy" id="2763013"/>
    <lineage>
        <taxon>Bacteria</taxon>
        <taxon>Bacillati</taxon>
        <taxon>Bacillota</taxon>
        <taxon>Clostridia</taxon>
        <taxon>Eubacteriales</taxon>
        <taxon>Butyricicoccaceae</taxon>
        <taxon>Agathobaculum</taxon>
    </lineage>
</organism>
<comment type="caution">
    <text evidence="5">The sequence shown here is derived from an EMBL/GenBank/DDBJ whole genome shotgun (WGS) entry which is preliminary data.</text>
</comment>
<protein>
    <submittedName>
        <fullName evidence="5">MarR family transcriptional regulator</fullName>
    </submittedName>
</protein>
<dbReference type="InterPro" id="IPR011991">
    <property type="entry name" value="ArsR-like_HTH"/>
</dbReference>
<dbReference type="InterPro" id="IPR052067">
    <property type="entry name" value="Metal_resp_HTH_trans_reg"/>
</dbReference>
<dbReference type="EMBL" id="JACOPL010000020">
    <property type="protein sequence ID" value="MBC5726590.1"/>
    <property type="molecule type" value="Genomic_DNA"/>
</dbReference>
<keyword evidence="3" id="KW-0804">Transcription</keyword>
<keyword evidence="1" id="KW-0805">Transcription regulation</keyword>
<evidence type="ECO:0000259" key="4">
    <source>
        <dbReference type="PROSITE" id="PS50995"/>
    </source>
</evidence>
<dbReference type="GO" id="GO:0003677">
    <property type="term" value="F:DNA binding"/>
    <property type="evidence" value="ECO:0007669"/>
    <property type="project" value="UniProtKB-KW"/>
</dbReference>
<sequence length="149" mass="17331">MENFYQETETIMVRLFNCYTNLQRSKHEYCPGVELYPSEIHAIECIAATRALNLTELSNQLGLTKGAVSKSVGKLEKIGLLRRYKYVSNQKEVYFHLTELGVQAYEGHKRYHEAMDRVMEQYGEAVSKEKGEEILHFLQLYLEQMQTLG</sequence>
<evidence type="ECO:0000313" key="5">
    <source>
        <dbReference type="EMBL" id="MBC5726590.1"/>
    </source>
</evidence>
<feature type="domain" description="HTH marR-type" evidence="4">
    <location>
        <begin position="1"/>
        <end position="143"/>
    </location>
</feature>
<dbReference type="Pfam" id="PF01047">
    <property type="entry name" value="MarR"/>
    <property type="match status" value="1"/>
</dbReference>
<reference evidence="5" key="1">
    <citation type="submission" date="2020-08" db="EMBL/GenBank/DDBJ databases">
        <title>Genome public.</title>
        <authorList>
            <person name="Liu C."/>
            <person name="Sun Q."/>
        </authorList>
    </citation>
    <scope>NUCLEOTIDE SEQUENCE</scope>
    <source>
        <strain evidence="5">NSJ-28</strain>
    </source>
</reference>
<evidence type="ECO:0000256" key="2">
    <source>
        <dbReference type="ARBA" id="ARBA00023125"/>
    </source>
</evidence>